<protein>
    <submittedName>
        <fullName evidence="4">SDR family oxidoreductase</fullName>
    </submittedName>
</protein>
<dbReference type="PRINTS" id="PR00081">
    <property type="entry name" value="GDHRDH"/>
</dbReference>
<dbReference type="SUPFAM" id="SSF51735">
    <property type="entry name" value="NAD(P)-binding Rossmann-fold domains"/>
    <property type="match status" value="1"/>
</dbReference>
<name>A0A4S8NJ63_9ACTN</name>
<dbReference type="InterPro" id="IPR036291">
    <property type="entry name" value="NAD(P)-bd_dom_sf"/>
</dbReference>
<keyword evidence="2" id="KW-0560">Oxidoreductase</keyword>
<dbReference type="AlphaFoldDB" id="A0A4S8NJ63"/>
<reference evidence="4 5" key="1">
    <citation type="journal article" date="2009" name="Int. J. Syst. Evol. Microbiol.">
        <title>Nocardioides caeni sp. nov., isolated from wastewater.</title>
        <authorList>
            <person name="Yoon J.H."/>
            <person name="Kang S.J."/>
            <person name="Park S."/>
            <person name="Kim W."/>
            <person name="Oh T.K."/>
        </authorList>
    </citation>
    <scope>NUCLEOTIDE SEQUENCE [LARGE SCALE GENOMIC DNA]</scope>
    <source>
        <strain evidence="4 5">DSM 23134</strain>
    </source>
</reference>
<dbReference type="RefSeq" id="WP_136562107.1">
    <property type="nucleotide sequence ID" value="NZ_STGW01000003.1"/>
</dbReference>
<dbReference type="PRINTS" id="PR00080">
    <property type="entry name" value="SDRFAMILY"/>
</dbReference>
<dbReference type="EMBL" id="STGW01000003">
    <property type="protein sequence ID" value="THV16012.1"/>
    <property type="molecule type" value="Genomic_DNA"/>
</dbReference>
<evidence type="ECO:0000256" key="2">
    <source>
        <dbReference type="ARBA" id="ARBA00023002"/>
    </source>
</evidence>
<comment type="similarity">
    <text evidence="1 3">Belongs to the short-chain dehydrogenases/reductases (SDR) family.</text>
</comment>
<keyword evidence="5" id="KW-1185">Reference proteome</keyword>
<comment type="caution">
    <text evidence="4">The sequence shown here is derived from an EMBL/GenBank/DDBJ whole genome shotgun (WGS) entry which is preliminary data.</text>
</comment>
<dbReference type="PANTHER" id="PTHR44196">
    <property type="entry name" value="DEHYDROGENASE/REDUCTASE SDR FAMILY MEMBER 7B"/>
    <property type="match status" value="1"/>
</dbReference>
<dbReference type="PANTHER" id="PTHR44196:SF1">
    <property type="entry name" value="DEHYDROGENASE_REDUCTASE SDR FAMILY MEMBER 7B"/>
    <property type="match status" value="1"/>
</dbReference>
<dbReference type="Proteomes" id="UP000307087">
    <property type="component" value="Unassembled WGS sequence"/>
</dbReference>
<dbReference type="FunFam" id="3.40.50.720:FF:000084">
    <property type="entry name" value="Short-chain dehydrogenase reductase"/>
    <property type="match status" value="1"/>
</dbReference>
<organism evidence="4 5">
    <name type="scientific">Nocardioides caeni</name>
    <dbReference type="NCBI Taxonomy" id="574700"/>
    <lineage>
        <taxon>Bacteria</taxon>
        <taxon>Bacillati</taxon>
        <taxon>Actinomycetota</taxon>
        <taxon>Actinomycetes</taxon>
        <taxon>Propionibacteriales</taxon>
        <taxon>Nocardioidaceae</taxon>
        <taxon>Nocardioides</taxon>
    </lineage>
</organism>
<dbReference type="InterPro" id="IPR002347">
    <property type="entry name" value="SDR_fam"/>
</dbReference>
<proteinExistence type="inferred from homology"/>
<dbReference type="Gene3D" id="3.40.50.720">
    <property type="entry name" value="NAD(P)-binding Rossmann-like Domain"/>
    <property type="match status" value="1"/>
</dbReference>
<evidence type="ECO:0000256" key="3">
    <source>
        <dbReference type="RuleBase" id="RU000363"/>
    </source>
</evidence>
<evidence type="ECO:0000256" key="1">
    <source>
        <dbReference type="ARBA" id="ARBA00006484"/>
    </source>
</evidence>
<dbReference type="OrthoDB" id="4690547at2"/>
<dbReference type="GO" id="GO:0016020">
    <property type="term" value="C:membrane"/>
    <property type="evidence" value="ECO:0007669"/>
    <property type="project" value="TreeGrafter"/>
</dbReference>
<evidence type="ECO:0000313" key="4">
    <source>
        <dbReference type="EMBL" id="THV16012.1"/>
    </source>
</evidence>
<accession>A0A4S8NJ63</accession>
<gene>
    <name evidence="4" type="ORF">E9934_06650</name>
</gene>
<dbReference type="GO" id="GO:0016491">
    <property type="term" value="F:oxidoreductase activity"/>
    <property type="evidence" value="ECO:0007669"/>
    <property type="project" value="UniProtKB-KW"/>
</dbReference>
<sequence length="265" mass="27971">MTSLEGKVAVVTGAGSGIGRALAIELTRRGARVALSDIDGAAAEETRTLCAGAEARAYKLDVSSAEDFAAHAQQVLEDFGTVHLVFNNAGATLIGTLDHTELDEIDWLLGINLRGVVVGSKAFLPTMLAQREGWIVNISSILGLAGYPGQSAYNISKFGVRGLTEALWSELAGTGVRAVLVHPGGIQTNIERAGRRTVNAGEAEVAITAAAVKMLVTPPEVVASDILDGIERGRRRILTGKYSRSIFWLSRALPNRFPAVLARLG</sequence>
<dbReference type="Pfam" id="PF00106">
    <property type="entry name" value="adh_short"/>
    <property type="match status" value="1"/>
</dbReference>
<dbReference type="CDD" id="cd05233">
    <property type="entry name" value="SDR_c"/>
    <property type="match status" value="1"/>
</dbReference>
<evidence type="ECO:0000313" key="5">
    <source>
        <dbReference type="Proteomes" id="UP000307087"/>
    </source>
</evidence>